<comment type="caution">
    <text evidence="3">The sequence shown here is derived from an EMBL/GenBank/DDBJ whole genome shotgun (WGS) entry which is preliminary data.</text>
</comment>
<feature type="transmembrane region" description="Helical" evidence="2">
    <location>
        <begin position="115"/>
        <end position="135"/>
    </location>
</feature>
<evidence type="ECO:0008006" key="5">
    <source>
        <dbReference type="Google" id="ProtNLM"/>
    </source>
</evidence>
<keyword evidence="2" id="KW-0812">Transmembrane</keyword>
<dbReference type="Proteomes" id="UP000295710">
    <property type="component" value="Unassembled WGS sequence"/>
</dbReference>
<evidence type="ECO:0000256" key="2">
    <source>
        <dbReference type="SAM" id="Phobius"/>
    </source>
</evidence>
<evidence type="ECO:0000313" key="4">
    <source>
        <dbReference type="Proteomes" id="UP000295710"/>
    </source>
</evidence>
<keyword evidence="2" id="KW-1133">Transmembrane helix</keyword>
<evidence type="ECO:0000256" key="1">
    <source>
        <dbReference type="SAM" id="MobiDB-lite"/>
    </source>
</evidence>
<feature type="region of interest" description="Disordered" evidence="1">
    <location>
        <begin position="250"/>
        <end position="271"/>
    </location>
</feature>
<name>A0A4R4F9X2_9FIRM</name>
<feature type="transmembrane region" description="Helical" evidence="2">
    <location>
        <begin position="147"/>
        <end position="169"/>
    </location>
</feature>
<evidence type="ECO:0000313" key="3">
    <source>
        <dbReference type="EMBL" id="TDA20432.1"/>
    </source>
</evidence>
<gene>
    <name evidence="3" type="ORF">E1963_17020</name>
</gene>
<protein>
    <recommendedName>
        <fullName evidence="5">5-bromo-4-chloroindolyl phosphate hydrolysis protein</fullName>
    </recommendedName>
</protein>
<dbReference type="AlphaFoldDB" id="A0A4R4F9X2"/>
<feature type="compositionally biased region" description="Basic and acidic residues" evidence="1">
    <location>
        <begin position="250"/>
        <end position="265"/>
    </location>
</feature>
<reference evidence="3 4" key="1">
    <citation type="journal article" date="2016" name="Nat. Microbiol.">
        <title>The Mouse Intestinal Bacterial Collection (miBC) provides host-specific insight into cultured diversity and functional potential of the gut microbiota.</title>
        <authorList>
            <person name="Lagkouvardos I."/>
            <person name="Pukall R."/>
            <person name="Abt B."/>
            <person name="Foesel B.U."/>
            <person name="Meier-Kolthoff J.P."/>
            <person name="Kumar N."/>
            <person name="Bresciani A."/>
            <person name="Martinez I."/>
            <person name="Just S."/>
            <person name="Ziegler C."/>
            <person name="Brugiroux S."/>
            <person name="Garzetti D."/>
            <person name="Wenning M."/>
            <person name="Bui T.P."/>
            <person name="Wang J."/>
            <person name="Hugenholtz F."/>
            <person name="Plugge C.M."/>
            <person name="Peterson D.A."/>
            <person name="Hornef M.W."/>
            <person name="Baines J.F."/>
            <person name="Smidt H."/>
            <person name="Walter J."/>
            <person name="Kristiansen K."/>
            <person name="Nielsen H.B."/>
            <person name="Haller D."/>
            <person name="Overmann J."/>
            <person name="Stecher B."/>
            <person name="Clavel T."/>
        </authorList>
    </citation>
    <scope>NUCLEOTIDE SEQUENCE [LARGE SCALE GENOMIC DNA]</scope>
    <source>
        <strain evidence="3 4">DSM 28560</strain>
    </source>
</reference>
<dbReference type="EMBL" id="SMMX01000021">
    <property type="protein sequence ID" value="TDA20432.1"/>
    <property type="molecule type" value="Genomic_DNA"/>
</dbReference>
<dbReference type="Pfam" id="PF10112">
    <property type="entry name" value="Halogen_Hydrol"/>
    <property type="match status" value="1"/>
</dbReference>
<accession>A0A4R4F9X2</accession>
<keyword evidence="2" id="KW-0472">Membrane</keyword>
<keyword evidence="4" id="KW-1185">Reference proteome</keyword>
<organism evidence="3 4">
    <name type="scientific">Extibacter muris</name>
    <dbReference type="NCBI Taxonomy" id="1796622"/>
    <lineage>
        <taxon>Bacteria</taxon>
        <taxon>Bacillati</taxon>
        <taxon>Bacillota</taxon>
        <taxon>Clostridia</taxon>
        <taxon>Lachnospirales</taxon>
        <taxon>Lachnospiraceae</taxon>
        <taxon>Extibacter</taxon>
    </lineage>
</organism>
<dbReference type="InterPro" id="IPR018770">
    <property type="entry name" value="ChloroindolylP_hydrolase"/>
</dbReference>
<sequence>MMANWDWERFGEDIRRTVQDAVDTRNFDRLNQTINDTIYHAVDGIGKGVRSAGDAVDKSMKDMARQSRQARGARTYRSRPYPGQYQGQNGYGFDASGRQMPELYARTGGAKAGGVIMAAAGYMLGGLLLIGLPVYMIRELAIGSFDFLFQLLFGFGVILLGAGAVLAGAGHHVLGKVKRFNAYIKGMEGREYGDVKALAERVKKPPKFVVKDLEKMIEKGWFRQGHLDRQRTCLMVTHHAYRQYEELMEHTEAQKRQEQERKAQQEEMAESMDPQIRGIIRTGDAYIKKIHECNDAIPGVEISAKISRMETLVDRIFDRVEQNPGCVPEIRRLMEYYLPTTVKLLEAYEELDAQPVQGENILSSKQEIEKTLDTLNAAFEKLLDSLFQDTAWDVSSDISVLKTMLAQEGLTKDDF</sequence>
<proteinExistence type="predicted"/>